<protein>
    <submittedName>
        <fullName evidence="2">Uncharacterized protein</fullName>
    </submittedName>
</protein>
<feature type="compositionally biased region" description="Polar residues" evidence="1">
    <location>
        <begin position="12"/>
        <end position="23"/>
    </location>
</feature>
<organism evidence="2 3">
    <name type="scientific">Trichuris suis</name>
    <name type="common">pig whipworm</name>
    <dbReference type="NCBI Taxonomy" id="68888"/>
    <lineage>
        <taxon>Eukaryota</taxon>
        <taxon>Metazoa</taxon>
        <taxon>Ecdysozoa</taxon>
        <taxon>Nematoda</taxon>
        <taxon>Enoplea</taxon>
        <taxon>Dorylaimia</taxon>
        <taxon>Trichinellida</taxon>
        <taxon>Trichuridae</taxon>
        <taxon>Trichuris</taxon>
    </lineage>
</organism>
<keyword evidence="3" id="KW-1185">Reference proteome</keyword>
<accession>A0A085M8J2</accession>
<name>A0A085M8J2_9BILA</name>
<proteinExistence type="predicted"/>
<evidence type="ECO:0000313" key="2">
    <source>
        <dbReference type="EMBL" id="KFD53538.1"/>
    </source>
</evidence>
<reference evidence="2 3" key="1">
    <citation type="journal article" date="2014" name="Nat. Genet.">
        <title>Genome and transcriptome of the porcine whipworm Trichuris suis.</title>
        <authorList>
            <person name="Jex A.R."/>
            <person name="Nejsum P."/>
            <person name="Schwarz E.M."/>
            <person name="Hu L."/>
            <person name="Young N.D."/>
            <person name="Hall R.S."/>
            <person name="Korhonen P.K."/>
            <person name="Liao S."/>
            <person name="Thamsborg S."/>
            <person name="Xia J."/>
            <person name="Xu P."/>
            <person name="Wang S."/>
            <person name="Scheerlinck J.P."/>
            <person name="Hofmann A."/>
            <person name="Sternberg P.W."/>
            <person name="Wang J."/>
            <person name="Gasser R.B."/>
        </authorList>
    </citation>
    <scope>NUCLEOTIDE SEQUENCE [LARGE SCALE GENOMIC DNA]</scope>
    <source>
        <strain evidence="2">DCEP-RM93M</strain>
    </source>
</reference>
<feature type="region of interest" description="Disordered" evidence="1">
    <location>
        <begin position="1"/>
        <end position="23"/>
    </location>
</feature>
<evidence type="ECO:0000256" key="1">
    <source>
        <dbReference type="SAM" id="MobiDB-lite"/>
    </source>
</evidence>
<dbReference type="Proteomes" id="UP000030764">
    <property type="component" value="Unassembled WGS sequence"/>
</dbReference>
<dbReference type="AlphaFoldDB" id="A0A085M8J2"/>
<gene>
    <name evidence="2" type="ORF">M513_05644</name>
</gene>
<dbReference type="EMBL" id="KL363216">
    <property type="protein sequence ID" value="KFD53538.1"/>
    <property type="molecule type" value="Genomic_DNA"/>
</dbReference>
<sequence>MRRLESSKKSRVNSINTSPNSPRLTFNIKVRTADEYNSHRPTTCVKQLAQKRVLLLEHSVLALDNKTNDLQWIIDRAQ</sequence>
<evidence type="ECO:0000313" key="3">
    <source>
        <dbReference type="Proteomes" id="UP000030764"/>
    </source>
</evidence>